<dbReference type="Gene3D" id="3.30.70.270">
    <property type="match status" value="1"/>
</dbReference>
<dbReference type="NCBIfam" id="TIGR00254">
    <property type="entry name" value="GGDEF"/>
    <property type="match status" value="1"/>
</dbReference>
<keyword evidence="3" id="KW-1133">Transmembrane helix</keyword>
<evidence type="ECO:0000256" key="1">
    <source>
        <dbReference type="ARBA" id="ARBA00012528"/>
    </source>
</evidence>
<dbReference type="Proteomes" id="UP000187526">
    <property type="component" value="Unassembled WGS sequence"/>
</dbReference>
<reference evidence="5 6" key="1">
    <citation type="submission" date="2016-10" db="EMBL/GenBank/DDBJ databases">
        <title>Alkaliphiles isolated from bioreactors.</title>
        <authorList>
            <person name="Salah Z."/>
            <person name="Rout S.P."/>
            <person name="Humphreys P.N."/>
        </authorList>
    </citation>
    <scope>NUCLEOTIDE SEQUENCE [LARGE SCALE GENOMIC DNA]</scope>
    <source>
        <strain evidence="5 6">ZS02</strain>
    </source>
</reference>
<feature type="domain" description="GGDEF" evidence="4">
    <location>
        <begin position="262"/>
        <end position="392"/>
    </location>
</feature>
<dbReference type="PANTHER" id="PTHR45138:SF9">
    <property type="entry name" value="DIGUANYLATE CYCLASE DGCM-RELATED"/>
    <property type="match status" value="1"/>
</dbReference>
<dbReference type="AlphaFoldDB" id="A0A1R1I5U2"/>
<feature type="transmembrane region" description="Helical" evidence="3">
    <location>
        <begin position="82"/>
        <end position="102"/>
    </location>
</feature>
<feature type="transmembrane region" description="Helical" evidence="3">
    <location>
        <begin position="197"/>
        <end position="216"/>
    </location>
</feature>
<keyword evidence="3" id="KW-0472">Membrane</keyword>
<organism evidence="5 6">
    <name type="scientific">Azonexus hydrophilus</name>
    <dbReference type="NCBI Taxonomy" id="418702"/>
    <lineage>
        <taxon>Bacteria</taxon>
        <taxon>Pseudomonadati</taxon>
        <taxon>Pseudomonadota</taxon>
        <taxon>Betaproteobacteria</taxon>
        <taxon>Rhodocyclales</taxon>
        <taxon>Azonexaceae</taxon>
        <taxon>Azonexus</taxon>
    </lineage>
</organism>
<accession>A0A1R1I5U2</accession>
<dbReference type="InterPro" id="IPR050469">
    <property type="entry name" value="Diguanylate_Cyclase"/>
</dbReference>
<keyword evidence="3" id="KW-0812">Transmembrane</keyword>
<dbReference type="PANTHER" id="PTHR45138">
    <property type="entry name" value="REGULATORY COMPONENTS OF SENSORY TRANSDUCTION SYSTEM"/>
    <property type="match status" value="1"/>
</dbReference>
<evidence type="ECO:0000313" key="6">
    <source>
        <dbReference type="Proteomes" id="UP000187526"/>
    </source>
</evidence>
<evidence type="ECO:0000259" key="4">
    <source>
        <dbReference type="PROSITE" id="PS50887"/>
    </source>
</evidence>
<name>A0A1R1I5U2_9RHOO</name>
<evidence type="ECO:0000256" key="3">
    <source>
        <dbReference type="SAM" id="Phobius"/>
    </source>
</evidence>
<feature type="transmembrane region" description="Helical" evidence="3">
    <location>
        <begin position="114"/>
        <end position="131"/>
    </location>
</feature>
<dbReference type="CDD" id="cd01949">
    <property type="entry name" value="GGDEF"/>
    <property type="match status" value="1"/>
</dbReference>
<dbReference type="EC" id="2.7.7.65" evidence="1"/>
<dbReference type="InterPro" id="IPR043128">
    <property type="entry name" value="Rev_trsase/Diguanyl_cyclase"/>
</dbReference>
<dbReference type="PROSITE" id="PS50887">
    <property type="entry name" value="GGDEF"/>
    <property type="match status" value="1"/>
</dbReference>
<proteinExistence type="predicted"/>
<sequence>MHRWKIPVSSLWTKISENILAPSELSGGQIIAMLTPAGRSSELRRHAASVIMARVQLIAGLFAILVPLCAIIDLLVFDLHTAANLIGLRILSAAIFVALAWPREASLTRPYAQALAALLVLLLVPSLFHLLSADMLAKASETQAQRLVAQLYAYLPTVVLGGLAIFPLTALEALLLALPVIGLSVGSAVLTEQTLTLAQYGGTLWFMLMMLGVAMFSGMSQCHYMATLVVKAMHDPLTAAYTRQSGEEALKLIYRLNHMSGKPLTLAFIDLDRFKSINDSFGHEAGDRCLRALADNVRAGLRRSDILIRWGGEEFVAVLPDTPLDNVATLLLRLRQTGLGLRPDSLPLTASIGIANSHEEGVINWEVLIQRADLRMYAAKQEGRDSVVWPDGSCLRLTPGSD</sequence>
<evidence type="ECO:0000256" key="2">
    <source>
        <dbReference type="ARBA" id="ARBA00034247"/>
    </source>
</evidence>
<dbReference type="SUPFAM" id="SSF55073">
    <property type="entry name" value="Nucleotide cyclase"/>
    <property type="match status" value="1"/>
</dbReference>
<gene>
    <name evidence="5" type="ORF">BJN45_10540</name>
</gene>
<dbReference type="InterPro" id="IPR000160">
    <property type="entry name" value="GGDEF_dom"/>
</dbReference>
<dbReference type="GO" id="GO:0052621">
    <property type="term" value="F:diguanylate cyclase activity"/>
    <property type="evidence" value="ECO:0007669"/>
    <property type="project" value="UniProtKB-EC"/>
</dbReference>
<feature type="transmembrane region" description="Helical" evidence="3">
    <location>
        <begin position="55"/>
        <end position="76"/>
    </location>
</feature>
<dbReference type="STRING" id="418702.BJN45_10540"/>
<comment type="catalytic activity">
    <reaction evidence="2">
        <text>2 GTP = 3',3'-c-di-GMP + 2 diphosphate</text>
        <dbReference type="Rhea" id="RHEA:24898"/>
        <dbReference type="ChEBI" id="CHEBI:33019"/>
        <dbReference type="ChEBI" id="CHEBI:37565"/>
        <dbReference type="ChEBI" id="CHEBI:58805"/>
        <dbReference type="EC" id="2.7.7.65"/>
    </reaction>
</comment>
<dbReference type="FunFam" id="3.30.70.270:FF:000001">
    <property type="entry name" value="Diguanylate cyclase domain protein"/>
    <property type="match status" value="1"/>
</dbReference>
<dbReference type="Pfam" id="PF00990">
    <property type="entry name" value="GGDEF"/>
    <property type="match status" value="1"/>
</dbReference>
<keyword evidence="6" id="KW-1185">Reference proteome</keyword>
<protein>
    <recommendedName>
        <fullName evidence="1">diguanylate cyclase</fullName>
        <ecNumber evidence="1">2.7.7.65</ecNumber>
    </recommendedName>
</protein>
<comment type="caution">
    <text evidence="5">The sequence shown here is derived from an EMBL/GenBank/DDBJ whole genome shotgun (WGS) entry which is preliminary data.</text>
</comment>
<dbReference type="EMBL" id="MTHD01000003">
    <property type="protein sequence ID" value="OMG54014.1"/>
    <property type="molecule type" value="Genomic_DNA"/>
</dbReference>
<dbReference type="SMART" id="SM00267">
    <property type="entry name" value="GGDEF"/>
    <property type="match status" value="1"/>
</dbReference>
<feature type="transmembrane region" description="Helical" evidence="3">
    <location>
        <begin position="151"/>
        <end position="168"/>
    </location>
</feature>
<evidence type="ECO:0000313" key="5">
    <source>
        <dbReference type="EMBL" id="OMG54014.1"/>
    </source>
</evidence>
<dbReference type="InterPro" id="IPR029787">
    <property type="entry name" value="Nucleotide_cyclase"/>
</dbReference>